<feature type="compositionally biased region" description="Acidic residues" evidence="1">
    <location>
        <begin position="253"/>
        <end position="266"/>
    </location>
</feature>
<evidence type="ECO:0000313" key="3">
    <source>
        <dbReference type="Proteomes" id="UP001152798"/>
    </source>
</evidence>
<keyword evidence="3" id="KW-1185">Reference proteome</keyword>
<organism evidence="2 3">
    <name type="scientific">Nezara viridula</name>
    <name type="common">Southern green stink bug</name>
    <name type="synonym">Cimex viridulus</name>
    <dbReference type="NCBI Taxonomy" id="85310"/>
    <lineage>
        <taxon>Eukaryota</taxon>
        <taxon>Metazoa</taxon>
        <taxon>Ecdysozoa</taxon>
        <taxon>Arthropoda</taxon>
        <taxon>Hexapoda</taxon>
        <taxon>Insecta</taxon>
        <taxon>Pterygota</taxon>
        <taxon>Neoptera</taxon>
        <taxon>Paraneoptera</taxon>
        <taxon>Hemiptera</taxon>
        <taxon>Heteroptera</taxon>
        <taxon>Panheteroptera</taxon>
        <taxon>Pentatomomorpha</taxon>
        <taxon>Pentatomoidea</taxon>
        <taxon>Pentatomidae</taxon>
        <taxon>Pentatominae</taxon>
        <taxon>Nezara</taxon>
    </lineage>
</organism>
<dbReference type="EMBL" id="OV725081">
    <property type="protein sequence ID" value="CAH1401052.1"/>
    <property type="molecule type" value="Genomic_DNA"/>
</dbReference>
<feature type="region of interest" description="Disordered" evidence="1">
    <location>
        <begin position="933"/>
        <end position="959"/>
    </location>
</feature>
<dbReference type="OrthoDB" id="6619236at2759"/>
<protein>
    <submittedName>
        <fullName evidence="2">Uncharacterized protein</fullName>
    </submittedName>
</protein>
<feature type="region of interest" description="Disordered" evidence="1">
    <location>
        <begin position="722"/>
        <end position="743"/>
    </location>
</feature>
<feature type="compositionally biased region" description="Polar residues" evidence="1">
    <location>
        <begin position="1070"/>
        <end position="1106"/>
    </location>
</feature>
<evidence type="ECO:0000313" key="2">
    <source>
        <dbReference type="EMBL" id="CAH1401052.1"/>
    </source>
</evidence>
<feature type="region of interest" description="Disordered" evidence="1">
    <location>
        <begin position="444"/>
        <end position="477"/>
    </location>
</feature>
<feature type="compositionally biased region" description="Basic and acidic residues" evidence="1">
    <location>
        <begin position="459"/>
        <end position="471"/>
    </location>
</feature>
<feature type="region of interest" description="Disordered" evidence="1">
    <location>
        <begin position="621"/>
        <end position="643"/>
    </location>
</feature>
<feature type="compositionally biased region" description="Low complexity" evidence="1">
    <location>
        <begin position="726"/>
        <end position="737"/>
    </location>
</feature>
<accession>A0A9P0MSJ2</accession>
<feature type="region of interest" description="Disordered" evidence="1">
    <location>
        <begin position="1045"/>
        <end position="1106"/>
    </location>
</feature>
<feature type="region of interest" description="Disordered" evidence="1">
    <location>
        <begin position="44"/>
        <end position="81"/>
    </location>
</feature>
<feature type="region of interest" description="Disordered" evidence="1">
    <location>
        <begin position="572"/>
        <end position="609"/>
    </location>
</feature>
<feature type="region of interest" description="Disordered" evidence="1">
    <location>
        <begin position="971"/>
        <end position="1010"/>
    </location>
</feature>
<name>A0A9P0MSJ2_NEZVI</name>
<feature type="compositionally biased region" description="Basic and acidic residues" evidence="1">
    <location>
        <begin position="58"/>
        <end position="81"/>
    </location>
</feature>
<dbReference type="Proteomes" id="UP001152798">
    <property type="component" value="Chromosome 5"/>
</dbReference>
<feature type="compositionally biased region" description="Basic and acidic residues" evidence="1">
    <location>
        <begin position="589"/>
        <end position="601"/>
    </location>
</feature>
<feature type="compositionally biased region" description="Polar residues" evidence="1">
    <location>
        <begin position="179"/>
        <end position="193"/>
    </location>
</feature>
<sequence length="1120" mass="125260">MSIHVTVSGNPVYLGRGKVLLTDIETAKKNEWLRRRKIRLQQARQQAKDLTQSVRRRVSSEESALQKDEEEKENEEQNRRREEQIACLHNEYQKSLSTVGTGHHLASMQDECDALAREKQDLRDAIAKARGAIAEERIKAEKCIKKEMSQITLGRKKMVRQMEDLRSAVVSNLPEVKPSVSQMKSSTIKVQIHQSEDPEDEREQSVCSKKVVLPTKKFSQRGQREFSKARSSLSPPRSARNRPSSRGRRSNVAEEDSDEDDSDDSDVTWPPRSARVTKEPIEPPEPPRVRFYDHNARIAKQTSRPSYSVTKVNPFEEPDMCEAIAEEEEAVVRKENLDILARREKMIRGNKALKQERGRREAEKFLKELREIHRKEKIQMAVSGTYPSDLHMRDCRRKEMEIKNQAELHKSILLPQGVAIKPPMPTSTNRNGIKIKSCELPTGGVKLTRLDPETSPLTKDGDPPESPKKIYQDSSTDNEEFFRELVSKLKAERARQQQELEAKFGAINVEEEDIPQWIRCQEEAGPSGIRVVPVKQDRAVSPVKCQTVCEVCSCSSECTRCPRNDNNIQEQKGIAQPRNSVSPQARHPTNVDKEFTKDPKNENLPLVSDEKDVVHPVIEAPPSREQVKTPQDVSMAPNSPRLSDGAELECEMVSSKSSSNSDAVESSLTFEGIKVTVKVSEKLGKKKDRLSTERSPKTTDKDIQTSLEYCEESPVSRNMTWNNQFSSREATSSGSTSYMSPPNKLSPAHQALLRAILGKIDAKNKNPRLHQYIKRVLEMSRKSIDELPTSSVSDISISSSIFDRSTRRRPSSIGECPKVCKCHVSPQAHANVSDDSTTKEALKFSEMAEGYAHRVQDLAKMMERIRILPDCRTGDDTEDSSYLSPPPEVHHSVRLSQSVKAGVYPTTPADESGGVAQRVSPCYDLPPAHIYPHPSTATHLHPSSSHSSNSRKFAGLGSAEVAPHELSTIQECGESQRPETPQPCGFDPDISSIRGSPRQHGSRDSTGSSLCLLDDRDMSSWLGSSSDNFEEVFRSLGIAWALPTVRKTRQSQRRTSGSQSSSRSGGRGQYSHSTPLGQSPAKPSSAHQCHTASADSDSLTPPTLTLNIPQSVWHNRRCSK</sequence>
<feature type="compositionally biased region" description="Low complexity" evidence="1">
    <location>
        <begin position="1053"/>
        <end position="1064"/>
    </location>
</feature>
<feature type="region of interest" description="Disordered" evidence="1">
    <location>
        <begin position="176"/>
        <end position="289"/>
    </location>
</feature>
<proteinExistence type="predicted"/>
<reference evidence="2" key="1">
    <citation type="submission" date="2022-01" db="EMBL/GenBank/DDBJ databases">
        <authorList>
            <person name="King R."/>
        </authorList>
    </citation>
    <scope>NUCLEOTIDE SEQUENCE</scope>
</reference>
<feature type="compositionally biased region" description="Basic residues" evidence="1">
    <location>
        <begin position="239"/>
        <end position="249"/>
    </location>
</feature>
<feature type="compositionally biased region" description="Polar residues" evidence="1">
    <location>
        <begin position="628"/>
        <end position="641"/>
    </location>
</feature>
<evidence type="ECO:0000256" key="1">
    <source>
        <dbReference type="SAM" id="MobiDB-lite"/>
    </source>
</evidence>
<feature type="compositionally biased region" description="Low complexity" evidence="1">
    <location>
        <begin position="933"/>
        <end position="950"/>
    </location>
</feature>
<gene>
    <name evidence="2" type="ORF">NEZAVI_LOCUS10156</name>
</gene>
<dbReference type="AlphaFoldDB" id="A0A9P0MSJ2"/>
<feature type="compositionally biased region" description="Basic and acidic residues" evidence="1">
    <location>
        <begin position="276"/>
        <end position="289"/>
    </location>
</feature>